<dbReference type="InterPro" id="IPR027417">
    <property type="entry name" value="P-loop_NTPase"/>
</dbReference>
<dbReference type="SUPFAM" id="SSF52540">
    <property type="entry name" value="P-loop containing nucleoside triphosphate hydrolases"/>
    <property type="match status" value="1"/>
</dbReference>
<dbReference type="SMART" id="SM00382">
    <property type="entry name" value="AAA"/>
    <property type="match status" value="1"/>
</dbReference>
<organism evidence="3 4">
    <name type="scientific">Trichlorobacter thiogenes</name>
    <dbReference type="NCBI Taxonomy" id="115783"/>
    <lineage>
        <taxon>Bacteria</taxon>
        <taxon>Pseudomonadati</taxon>
        <taxon>Thermodesulfobacteriota</taxon>
        <taxon>Desulfuromonadia</taxon>
        <taxon>Geobacterales</taxon>
        <taxon>Geobacteraceae</taxon>
        <taxon>Trichlorobacter</taxon>
    </lineage>
</organism>
<reference evidence="4" key="1">
    <citation type="submission" date="2017-02" db="EMBL/GenBank/DDBJ databases">
        <authorList>
            <person name="Varghese N."/>
            <person name="Submissions S."/>
        </authorList>
    </citation>
    <scope>NUCLEOTIDE SEQUENCE [LARGE SCALE GENOMIC DNA]</scope>
    <source>
        <strain evidence="4">ATCC BAA-34</strain>
    </source>
</reference>
<keyword evidence="4" id="KW-1185">Reference proteome</keyword>
<dbReference type="PANTHER" id="PTHR35894">
    <property type="entry name" value="GENERAL SECRETION PATHWAY PROTEIN A-RELATED"/>
    <property type="match status" value="1"/>
</dbReference>
<dbReference type="EMBL" id="FUWR01000008">
    <property type="protein sequence ID" value="SJZ82722.1"/>
    <property type="molecule type" value="Genomic_DNA"/>
</dbReference>
<evidence type="ECO:0000313" key="3">
    <source>
        <dbReference type="EMBL" id="SJZ82722.1"/>
    </source>
</evidence>
<dbReference type="RefSeq" id="WP_161947456.1">
    <property type="nucleotide sequence ID" value="NZ_FUWR01000008.1"/>
</dbReference>
<keyword evidence="1" id="KW-0472">Membrane</keyword>
<proteinExistence type="predicted"/>
<dbReference type="Pfam" id="PF13401">
    <property type="entry name" value="AAA_22"/>
    <property type="match status" value="1"/>
</dbReference>
<evidence type="ECO:0000259" key="2">
    <source>
        <dbReference type="SMART" id="SM00382"/>
    </source>
</evidence>
<dbReference type="Gene3D" id="3.40.50.300">
    <property type="entry name" value="P-loop containing nucleotide triphosphate hydrolases"/>
    <property type="match status" value="1"/>
</dbReference>
<keyword evidence="1" id="KW-0812">Transmembrane</keyword>
<sequence>MNATYLNFFGLHDDPFRLTPDPAYYYPSHDHANALLSLDYTLNNREGFCLLTGEPGTGKTTLLRIFINKWQDQAEIALIMTPRLSPEEFLQAILDDLGVIFPLSGNKNDMIKEFRDFLLGHAENGRRVVIIVDEAQQLPDATLEELRLLSNLETTKEKLVQIILVGQPELADKMEQDQFRQLNQRISVRASLSPLAERATADYLTTRLMKAGALTATFFDKAALDTIFRLSCGIPRLINLIASRALMAAYLEGKPGVQERQVIIAAAEVMKKERKKMGSPRRNQLLWWAISGLVVIIALLSVFKIRF</sequence>
<protein>
    <submittedName>
        <fullName evidence="3">Type II secretion system protein A</fullName>
    </submittedName>
</protein>
<dbReference type="InterPro" id="IPR052026">
    <property type="entry name" value="ExeA_AAA_ATPase_DNA-bind"/>
</dbReference>
<dbReference type="PANTHER" id="PTHR35894:SF1">
    <property type="entry name" value="PHOSPHORIBULOKINASE _ URIDINE KINASE FAMILY"/>
    <property type="match status" value="1"/>
</dbReference>
<name>A0A1T4NUG2_9BACT</name>
<dbReference type="Proteomes" id="UP000190102">
    <property type="component" value="Unassembled WGS sequence"/>
</dbReference>
<evidence type="ECO:0000313" key="4">
    <source>
        <dbReference type="Proteomes" id="UP000190102"/>
    </source>
</evidence>
<dbReference type="GO" id="GO:0016887">
    <property type="term" value="F:ATP hydrolysis activity"/>
    <property type="evidence" value="ECO:0007669"/>
    <property type="project" value="InterPro"/>
</dbReference>
<evidence type="ECO:0000256" key="1">
    <source>
        <dbReference type="SAM" id="Phobius"/>
    </source>
</evidence>
<gene>
    <name evidence="3" type="ORF">SAMN02745119_01732</name>
</gene>
<accession>A0A1T4NUG2</accession>
<feature type="domain" description="AAA+ ATPase" evidence="2">
    <location>
        <begin position="45"/>
        <end position="187"/>
    </location>
</feature>
<dbReference type="STRING" id="115783.SAMN02745119_01732"/>
<dbReference type="CDD" id="cd00009">
    <property type="entry name" value="AAA"/>
    <property type="match status" value="1"/>
</dbReference>
<dbReference type="AlphaFoldDB" id="A0A1T4NUG2"/>
<dbReference type="InterPro" id="IPR049945">
    <property type="entry name" value="AAA_22"/>
</dbReference>
<keyword evidence="1" id="KW-1133">Transmembrane helix</keyword>
<dbReference type="InterPro" id="IPR003593">
    <property type="entry name" value="AAA+_ATPase"/>
</dbReference>
<feature type="transmembrane region" description="Helical" evidence="1">
    <location>
        <begin position="285"/>
        <end position="303"/>
    </location>
</feature>